<protein>
    <submittedName>
        <fullName evidence="2">DUF3618 domain-containing protein</fullName>
    </submittedName>
</protein>
<dbReference type="RefSeq" id="WP_237822590.1">
    <property type="nucleotide sequence ID" value="NZ_JAKLTQ010000013.1"/>
</dbReference>
<organism evidence="2 3">
    <name type="scientific">Arthrobacter hankyongi</name>
    <dbReference type="NCBI Taxonomy" id="2904801"/>
    <lineage>
        <taxon>Bacteria</taxon>
        <taxon>Bacillati</taxon>
        <taxon>Actinomycetota</taxon>
        <taxon>Actinomycetes</taxon>
        <taxon>Micrococcales</taxon>
        <taxon>Micrococcaceae</taxon>
        <taxon>Arthrobacter</taxon>
    </lineage>
</organism>
<reference evidence="2" key="1">
    <citation type="submission" date="2022-01" db="EMBL/GenBank/DDBJ databases">
        <authorList>
            <person name="Jo J.-H."/>
            <person name="Im W.-T."/>
        </authorList>
    </citation>
    <scope>NUCLEOTIDE SEQUENCE</scope>
    <source>
        <strain evidence="2">I2-34</strain>
    </source>
</reference>
<dbReference type="SUPFAM" id="SSF58113">
    <property type="entry name" value="Apolipoprotein A-I"/>
    <property type="match status" value="1"/>
</dbReference>
<dbReference type="InterPro" id="IPR022062">
    <property type="entry name" value="DUF3618"/>
</dbReference>
<dbReference type="Pfam" id="PF12277">
    <property type="entry name" value="DUF3618"/>
    <property type="match status" value="1"/>
</dbReference>
<feature type="region of interest" description="Disordered" evidence="1">
    <location>
        <begin position="134"/>
        <end position="176"/>
    </location>
</feature>
<dbReference type="EMBL" id="JAKLTQ010000013">
    <property type="protein sequence ID" value="MCG2623357.1"/>
    <property type="molecule type" value="Genomic_DNA"/>
</dbReference>
<name>A0ABS9L9J8_9MICC</name>
<evidence type="ECO:0000256" key="1">
    <source>
        <dbReference type="SAM" id="MobiDB-lite"/>
    </source>
</evidence>
<gene>
    <name evidence="2" type="ORF">LVY72_15780</name>
</gene>
<comment type="caution">
    <text evidence="2">The sequence shown here is derived from an EMBL/GenBank/DDBJ whole genome shotgun (WGS) entry which is preliminary data.</text>
</comment>
<sequence length="198" mass="21335">MSQTPEEIRADIEATRGRLGSDVDAVADKVTPSRIMHRQTDKVKTKFEQAKERVMGSAQETGHSLQSTAHDVGDTVGEVPHRIARRTSGNPIAAGLIAFGVGWLVSTLVPPTEAEQQAAAALKAKAQPLVEEVKESARQIGEDMKEPARQAAEEVKASAQDATDRVKAEGSMAAEDVKLRAEEARTNVQQQQPPNSTY</sequence>
<accession>A0ABS9L9J8</accession>
<dbReference type="Proteomes" id="UP001165368">
    <property type="component" value="Unassembled WGS sequence"/>
</dbReference>
<proteinExistence type="predicted"/>
<feature type="compositionally biased region" description="Basic and acidic residues" evidence="1">
    <location>
        <begin position="134"/>
        <end position="168"/>
    </location>
</feature>
<dbReference type="Gene3D" id="1.20.120.20">
    <property type="entry name" value="Apolipoprotein"/>
    <property type="match status" value="1"/>
</dbReference>
<evidence type="ECO:0000313" key="3">
    <source>
        <dbReference type="Proteomes" id="UP001165368"/>
    </source>
</evidence>
<evidence type="ECO:0000313" key="2">
    <source>
        <dbReference type="EMBL" id="MCG2623357.1"/>
    </source>
</evidence>
<keyword evidence="3" id="KW-1185">Reference proteome</keyword>